<dbReference type="Pfam" id="PF14510">
    <property type="entry name" value="ABC_trans_N"/>
    <property type="match status" value="1"/>
</dbReference>
<evidence type="ECO:0000259" key="1">
    <source>
        <dbReference type="Pfam" id="PF14510"/>
    </source>
</evidence>
<name>A0A0D2H032_CLAB1</name>
<organism evidence="2 3">
    <name type="scientific">Cladophialophora bantiana (strain ATCC 10958 / CBS 173.52 / CDC B-1940 / NIH 8579)</name>
    <name type="common">Xylohypha bantiana</name>
    <dbReference type="NCBI Taxonomy" id="1442370"/>
    <lineage>
        <taxon>Eukaryota</taxon>
        <taxon>Fungi</taxon>
        <taxon>Dikarya</taxon>
        <taxon>Ascomycota</taxon>
        <taxon>Pezizomycotina</taxon>
        <taxon>Eurotiomycetes</taxon>
        <taxon>Chaetothyriomycetidae</taxon>
        <taxon>Chaetothyriales</taxon>
        <taxon>Herpotrichiellaceae</taxon>
        <taxon>Cladophialophora</taxon>
    </lineage>
</organism>
<dbReference type="AlphaFoldDB" id="A0A0D2H032"/>
<dbReference type="GeneID" id="27705676"/>
<dbReference type="VEuPathDB" id="FungiDB:Z519_12748"/>
<dbReference type="RefSeq" id="XP_016613292.1">
    <property type="nucleotide sequence ID" value="XM_016770453.1"/>
</dbReference>
<evidence type="ECO:0000313" key="3">
    <source>
        <dbReference type="Proteomes" id="UP000053789"/>
    </source>
</evidence>
<accession>A0A0D2H032</accession>
<dbReference type="InterPro" id="IPR029481">
    <property type="entry name" value="ABC_trans_N"/>
</dbReference>
<dbReference type="Proteomes" id="UP000053789">
    <property type="component" value="Unassembled WGS sequence"/>
</dbReference>
<protein>
    <recommendedName>
        <fullName evidence="1">Pleiotropic ABC efflux transporter N-terminal domain-containing protein</fullName>
    </recommendedName>
</protein>
<gene>
    <name evidence="2" type="ORF">Z519_12748</name>
</gene>
<reference evidence="2" key="1">
    <citation type="submission" date="2015-01" db="EMBL/GenBank/DDBJ databases">
        <title>The Genome Sequence of Cladophialophora bantiana CBS 173.52.</title>
        <authorList>
            <consortium name="The Broad Institute Genomics Platform"/>
            <person name="Cuomo C."/>
            <person name="de Hoog S."/>
            <person name="Gorbushina A."/>
            <person name="Stielow B."/>
            <person name="Teixiera M."/>
            <person name="Abouelleil A."/>
            <person name="Chapman S.B."/>
            <person name="Priest M."/>
            <person name="Young S.K."/>
            <person name="Wortman J."/>
            <person name="Nusbaum C."/>
            <person name="Birren B."/>
        </authorList>
    </citation>
    <scope>NUCLEOTIDE SEQUENCE [LARGE SCALE GENOMIC DNA]</scope>
    <source>
        <strain evidence="2">CBS 173.52</strain>
    </source>
</reference>
<dbReference type="OrthoDB" id="10539088at2759"/>
<dbReference type="EMBL" id="KN847014">
    <property type="protein sequence ID" value="KIW86623.1"/>
    <property type="molecule type" value="Genomic_DNA"/>
</dbReference>
<sequence>MERQISPASSIEEDYQKIYEAAIRDRLPNGLEALAARKELKRHHRHLHISQLDPELTTIATRRSKDMGITPKSLADIDSRLDPENEEFDFRFWASTLVQMVREDGNKRSNIGVCFKSLTVCGTGSSLALQPAVASPWLDVARLPMFVTRRKPDPRAILHNCNGYVKVDIFIKNFRGKAVYN</sequence>
<evidence type="ECO:0000313" key="2">
    <source>
        <dbReference type="EMBL" id="KIW86623.1"/>
    </source>
</evidence>
<feature type="domain" description="Pleiotropic ABC efflux transporter N-terminal" evidence="1">
    <location>
        <begin position="56"/>
        <end position="135"/>
    </location>
</feature>
<keyword evidence="3" id="KW-1185">Reference proteome</keyword>
<dbReference type="HOGENOM" id="CLU_1488841_0_0_1"/>
<proteinExistence type="predicted"/>